<dbReference type="NCBIfam" id="NF033788">
    <property type="entry name" value="HTH_metalloreg"/>
    <property type="match status" value="1"/>
</dbReference>
<evidence type="ECO:0000259" key="5">
    <source>
        <dbReference type="PROSITE" id="PS50987"/>
    </source>
</evidence>
<keyword evidence="1" id="KW-0805">Transcription regulation</keyword>
<evidence type="ECO:0000256" key="3">
    <source>
        <dbReference type="ARBA" id="ARBA00023163"/>
    </source>
</evidence>
<dbReference type="Pfam" id="PF00581">
    <property type="entry name" value="Rhodanese"/>
    <property type="match status" value="1"/>
</dbReference>
<dbReference type="SUPFAM" id="SSF52821">
    <property type="entry name" value="Rhodanese/Cell cycle control phosphatase"/>
    <property type="match status" value="1"/>
</dbReference>
<sequence>MFEAFAEAVKAIANGRRLQLMELMAQGEHSVEELARLSDMAMTTASAHLQTLNRAGLVSKRRERTTIYYRLSGDDVAELYTAAKRVALHRYPRLGEAVDAYMGQPRAQGPVIGPSALTSEMVIIDVRPAEEYEAGHLPGALSLPLADLEDRLDEIPADAQIVVYCRGELCRMAREAAVLLRERGMDAKAMDEGVVEWRASKEIDLSVA</sequence>
<dbReference type="PRINTS" id="PR00778">
    <property type="entry name" value="HTHARSR"/>
</dbReference>
<name>A0A7M1T1H8_9MICO</name>
<keyword evidence="3" id="KW-0804">Transcription</keyword>
<evidence type="ECO:0000259" key="4">
    <source>
        <dbReference type="PROSITE" id="PS50206"/>
    </source>
</evidence>
<evidence type="ECO:0000313" key="6">
    <source>
        <dbReference type="EMBL" id="QOR72802.1"/>
    </source>
</evidence>
<dbReference type="Gene3D" id="3.40.250.10">
    <property type="entry name" value="Rhodanese-like domain"/>
    <property type="match status" value="1"/>
</dbReference>
<dbReference type="GO" id="GO:0003677">
    <property type="term" value="F:DNA binding"/>
    <property type="evidence" value="ECO:0007669"/>
    <property type="project" value="UniProtKB-KW"/>
</dbReference>
<dbReference type="InterPro" id="IPR036390">
    <property type="entry name" value="WH_DNA-bd_sf"/>
</dbReference>
<dbReference type="PANTHER" id="PTHR43132:SF8">
    <property type="entry name" value="HTH-TYPE TRANSCRIPTIONAL REGULATOR KMTR"/>
    <property type="match status" value="1"/>
</dbReference>
<dbReference type="KEGG" id="halt:IM660_14545"/>
<reference evidence="6 7" key="1">
    <citation type="submission" date="2020-10" db="EMBL/GenBank/DDBJ databases">
        <title>Haloactinobacterium sp. RN3S43, a bacterium isolated from saline soil.</title>
        <authorList>
            <person name="Sun J.-Q."/>
        </authorList>
    </citation>
    <scope>NUCLEOTIDE SEQUENCE [LARGE SCALE GENOMIC DNA]</scope>
    <source>
        <strain evidence="6 7">RN3S43</strain>
    </source>
</reference>
<protein>
    <submittedName>
        <fullName evidence="6">Metalloregulator ArsR/SmtB family transcription factor</fullName>
    </submittedName>
</protein>
<feature type="domain" description="HTH arsR-type" evidence="5">
    <location>
        <begin position="1"/>
        <end position="91"/>
    </location>
</feature>
<dbReference type="InterPro" id="IPR001763">
    <property type="entry name" value="Rhodanese-like_dom"/>
</dbReference>
<dbReference type="InterPro" id="IPR001845">
    <property type="entry name" value="HTH_ArsR_DNA-bd_dom"/>
</dbReference>
<dbReference type="SMART" id="SM00418">
    <property type="entry name" value="HTH_ARSR"/>
    <property type="match status" value="1"/>
</dbReference>
<dbReference type="CDD" id="cd00090">
    <property type="entry name" value="HTH_ARSR"/>
    <property type="match status" value="1"/>
</dbReference>
<dbReference type="InterPro" id="IPR051011">
    <property type="entry name" value="Metal_resp_trans_reg"/>
</dbReference>
<accession>A0A7M1T1H8</accession>
<proteinExistence type="predicted"/>
<dbReference type="PROSITE" id="PS00380">
    <property type="entry name" value="RHODANESE_1"/>
    <property type="match status" value="1"/>
</dbReference>
<dbReference type="InterPro" id="IPR036873">
    <property type="entry name" value="Rhodanese-like_dom_sf"/>
</dbReference>
<dbReference type="GO" id="GO:0004792">
    <property type="term" value="F:thiosulfate-cyanide sulfurtransferase activity"/>
    <property type="evidence" value="ECO:0007669"/>
    <property type="project" value="InterPro"/>
</dbReference>
<dbReference type="InterPro" id="IPR001307">
    <property type="entry name" value="Thiosulphate_STrfase_CS"/>
</dbReference>
<dbReference type="SMART" id="SM00450">
    <property type="entry name" value="RHOD"/>
    <property type="match status" value="1"/>
</dbReference>
<organism evidence="6 7">
    <name type="scientific">Ruania alkalisoli</name>
    <dbReference type="NCBI Taxonomy" id="2779775"/>
    <lineage>
        <taxon>Bacteria</taxon>
        <taxon>Bacillati</taxon>
        <taxon>Actinomycetota</taxon>
        <taxon>Actinomycetes</taxon>
        <taxon>Micrococcales</taxon>
        <taxon>Ruaniaceae</taxon>
        <taxon>Ruania</taxon>
    </lineage>
</organism>
<evidence type="ECO:0000256" key="2">
    <source>
        <dbReference type="ARBA" id="ARBA00023125"/>
    </source>
</evidence>
<dbReference type="AlphaFoldDB" id="A0A7M1T1H8"/>
<evidence type="ECO:0000313" key="7">
    <source>
        <dbReference type="Proteomes" id="UP000593758"/>
    </source>
</evidence>
<keyword evidence="2" id="KW-0238">DNA-binding</keyword>
<dbReference type="PROSITE" id="PS50987">
    <property type="entry name" value="HTH_ARSR_2"/>
    <property type="match status" value="1"/>
</dbReference>
<dbReference type="InterPro" id="IPR011991">
    <property type="entry name" value="ArsR-like_HTH"/>
</dbReference>
<dbReference type="Pfam" id="PF01022">
    <property type="entry name" value="HTH_5"/>
    <property type="match status" value="1"/>
</dbReference>
<dbReference type="CDD" id="cd00158">
    <property type="entry name" value="RHOD"/>
    <property type="match status" value="1"/>
</dbReference>
<dbReference type="PANTHER" id="PTHR43132">
    <property type="entry name" value="ARSENICAL RESISTANCE OPERON REPRESSOR ARSR-RELATED"/>
    <property type="match status" value="1"/>
</dbReference>
<dbReference type="Gene3D" id="1.10.10.10">
    <property type="entry name" value="Winged helix-like DNA-binding domain superfamily/Winged helix DNA-binding domain"/>
    <property type="match status" value="1"/>
</dbReference>
<evidence type="ECO:0000256" key="1">
    <source>
        <dbReference type="ARBA" id="ARBA00023015"/>
    </source>
</evidence>
<dbReference type="Proteomes" id="UP000593758">
    <property type="component" value="Chromosome"/>
</dbReference>
<dbReference type="EMBL" id="CP063169">
    <property type="protein sequence ID" value="QOR72802.1"/>
    <property type="molecule type" value="Genomic_DNA"/>
</dbReference>
<gene>
    <name evidence="6" type="ORF">IM660_14545</name>
</gene>
<dbReference type="InterPro" id="IPR036388">
    <property type="entry name" value="WH-like_DNA-bd_sf"/>
</dbReference>
<keyword evidence="7" id="KW-1185">Reference proteome</keyword>
<dbReference type="GO" id="GO:0003700">
    <property type="term" value="F:DNA-binding transcription factor activity"/>
    <property type="evidence" value="ECO:0007669"/>
    <property type="project" value="InterPro"/>
</dbReference>
<dbReference type="PROSITE" id="PS50206">
    <property type="entry name" value="RHODANESE_3"/>
    <property type="match status" value="1"/>
</dbReference>
<feature type="domain" description="Rhodanese" evidence="4">
    <location>
        <begin position="117"/>
        <end position="202"/>
    </location>
</feature>
<dbReference type="SUPFAM" id="SSF46785">
    <property type="entry name" value="Winged helix' DNA-binding domain"/>
    <property type="match status" value="1"/>
</dbReference>